<keyword evidence="2" id="KW-1185">Reference proteome</keyword>
<accession>G8LVU8</accession>
<name>G8LVU8_ACECE</name>
<dbReference type="STRING" id="720554.Clocl_0819"/>
<proteinExistence type="predicted"/>
<dbReference type="KEGG" id="ccl:Clocl_0819"/>
<dbReference type="eggNOG" id="COG4978">
    <property type="taxonomic scope" value="Bacteria"/>
</dbReference>
<dbReference type="EMBL" id="CP003065">
    <property type="protein sequence ID" value="AEV67515.1"/>
    <property type="molecule type" value="Genomic_DNA"/>
</dbReference>
<dbReference type="OrthoDB" id="2004844at2"/>
<gene>
    <name evidence="1" type="ordered locus">Clocl_0819</name>
</gene>
<dbReference type="AlphaFoldDB" id="G8LVU8"/>
<dbReference type="Proteomes" id="UP000005435">
    <property type="component" value="Chromosome"/>
</dbReference>
<protein>
    <submittedName>
        <fullName evidence="1">Uncharacterized protein</fullName>
    </submittedName>
</protein>
<reference evidence="1 2" key="2">
    <citation type="journal article" date="2012" name="Stand. Genomic Sci.">
        <title>Complete Genome Sequence of Clostridium clariflavum DSM 19732.</title>
        <authorList>
            <person name="Izquierdo J.A."/>
            <person name="Goodwin L."/>
            <person name="Davenport K.W."/>
            <person name="Teshima H."/>
            <person name="Bruce D."/>
            <person name="Detter C."/>
            <person name="Tapia R."/>
            <person name="Han S."/>
            <person name="Land M."/>
            <person name="Hauser L."/>
            <person name="Jeffries C.D."/>
            <person name="Han J."/>
            <person name="Pitluck S."/>
            <person name="Nolan M."/>
            <person name="Chen A."/>
            <person name="Huntemann M."/>
            <person name="Mavromatis K."/>
            <person name="Mikhailova N."/>
            <person name="Liolios K."/>
            <person name="Woyke T."/>
            <person name="Lynd L.R."/>
        </authorList>
    </citation>
    <scope>NUCLEOTIDE SEQUENCE [LARGE SCALE GENOMIC DNA]</scope>
    <source>
        <strain evidence="2">DSM 19732 / NBRC 101661 / EBR45</strain>
    </source>
</reference>
<organism evidence="1 2">
    <name type="scientific">Acetivibrio clariflavus (strain DSM 19732 / NBRC 101661 / EBR45)</name>
    <name type="common">Clostridium clariflavum</name>
    <dbReference type="NCBI Taxonomy" id="720554"/>
    <lineage>
        <taxon>Bacteria</taxon>
        <taxon>Bacillati</taxon>
        <taxon>Bacillota</taxon>
        <taxon>Clostridia</taxon>
        <taxon>Eubacteriales</taxon>
        <taxon>Oscillospiraceae</taxon>
        <taxon>Acetivibrio</taxon>
    </lineage>
</organism>
<dbReference type="RefSeq" id="WP_014254142.1">
    <property type="nucleotide sequence ID" value="NC_016627.1"/>
</dbReference>
<dbReference type="HOGENOM" id="CLU_137742_0_0_9"/>
<evidence type="ECO:0000313" key="1">
    <source>
        <dbReference type="EMBL" id="AEV67515.1"/>
    </source>
</evidence>
<sequence length="155" mass="17934">MRNDKIQISYNKTLKLRNVLIKEVNLIDTLNKEVFLMENFIKNKGAQPIGPLIQYTYVEGSGTNVKVTLKLMRQSNTFIHKVEEPYKMEPIIRVKNCMYARYIGEESKLKFAYDKINLIAFEEGIPLKGDSYTVFVAKNDDNIIADVFMERADGE</sequence>
<reference evidence="2" key="1">
    <citation type="submission" date="2011-12" db="EMBL/GenBank/DDBJ databases">
        <title>Complete sequence of Clostridium clariflavum DSM 19732.</title>
        <authorList>
            <consortium name="US DOE Joint Genome Institute"/>
            <person name="Lucas S."/>
            <person name="Han J."/>
            <person name="Lapidus A."/>
            <person name="Cheng J.-F."/>
            <person name="Goodwin L."/>
            <person name="Pitluck S."/>
            <person name="Peters L."/>
            <person name="Teshima H."/>
            <person name="Detter J.C."/>
            <person name="Han C."/>
            <person name="Tapia R."/>
            <person name="Land M."/>
            <person name="Hauser L."/>
            <person name="Kyrpides N."/>
            <person name="Ivanova N."/>
            <person name="Pagani I."/>
            <person name="Kitzmiller T."/>
            <person name="Lynd L."/>
            <person name="Izquierdo J."/>
            <person name="Woyke T."/>
        </authorList>
    </citation>
    <scope>NUCLEOTIDE SEQUENCE [LARGE SCALE GENOMIC DNA]</scope>
    <source>
        <strain evidence="2">DSM 19732 / NBRC 101661 / EBR45</strain>
    </source>
</reference>
<evidence type="ECO:0000313" key="2">
    <source>
        <dbReference type="Proteomes" id="UP000005435"/>
    </source>
</evidence>